<dbReference type="AlphaFoldDB" id="A0A165C2K9"/>
<proteinExistence type="predicted"/>
<keyword evidence="4" id="KW-1185">Reference proteome</keyword>
<feature type="compositionally biased region" description="Pro residues" evidence="1">
    <location>
        <begin position="424"/>
        <end position="451"/>
    </location>
</feature>
<dbReference type="EMBL" id="KV424183">
    <property type="protein sequence ID" value="KZT50371.1"/>
    <property type="molecule type" value="Genomic_DNA"/>
</dbReference>
<dbReference type="STRING" id="1353952.A0A165C2K9"/>
<protein>
    <submittedName>
        <fullName evidence="2">Uncharacterized protein</fullName>
    </submittedName>
</protein>
<sequence length="457" mass="52266">MPFATPPTGLRYCPKLHLLRSDDAELVPPTTLSGAHSTDASKPSLSAKTIRELGKEEGVQQFDPMPTLLTARQDGSPASLFSVDCYVLKTYPVPKRDADGELASDALFHHLVWQAIEGKLDKYYDIPFVQAEYEDCLWGRSQADWTVFAQDYEIRQPHRPYCEAPPAHPLNAKAWWLRDNLRRDGVPILESKTDSRGKRYDMCHTDDWVKVMRHNLKTQYGRQCKFDPEQYRERQCHMLHKLKAAVRPTKRRRDVTAKYIDAQAEHKNKNKNKDKDKDKDKRVLKTTKTTCSFVRTYRLMHDAESSGSLSLKRLEHLYLELRSAPTIQPFSGSIIQQIISSPLSPLPRITKQHLWLLGGPSIQPSAPQRSTTEFVGPGTTIQNPTALTYWTAQRDAPLANRPMSTIGLWSVPPSPRQPKQQLRPLPPQPKQQLRPLPPQPKQQLRPLPPQPKQQLRP</sequence>
<evidence type="ECO:0000313" key="4">
    <source>
        <dbReference type="Proteomes" id="UP000076842"/>
    </source>
</evidence>
<evidence type="ECO:0000313" key="2">
    <source>
        <dbReference type="EMBL" id="KZT50155.1"/>
    </source>
</evidence>
<feature type="compositionally biased region" description="Basic and acidic residues" evidence="1">
    <location>
        <begin position="263"/>
        <end position="282"/>
    </location>
</feature>
<feature type="non-terminal residue" evidence="2">
    <location>
        <position position="457"/>
    </location>
</feature>
<feature type="region of interest" description="Disordered" evidence="1">
    <location>
        <begin position="403"/>
        <end position="457"/>
    </location>
</feature>
<name>A0A165C2K9_9BASI</name>
<accession>A0A165C2K9</accession>
<organism evidence="2 4">
    <name type="scientific">Calocera cornea HHB12733</name>
    <dbReference type="NCBI Taxonomy" id="1353952"/>
    <lineage>
        <taxon>Eukaryota</taxon>
        <taxon>Fungi</taxon>
        <taxon>Dikarya</taxon>
        <taxon>Basidiomycota</taxon>
        <taxon>Agaricomycotina</taxon>
        <taxon>Dacrymycetes</taxon>
        <taxon>Dacrymycetales</taxon>
        <taxon>Dacrymycetaceae</taxon>
        <taxon>Calocera</taxon>
    </lineage>
</organism>
<reference evidence="2 4" key="1">
    <citation type="journal article" date="2016" name="Mol. Biol. Evol.">
        <title>Comparative Genomics of Early-Diverging Mushroom-Forming Fungi Provides Insights into the Origins of Lignocellulose Decay Capabilities.</title>
        <authorList>
            <person name="Nagy L.G."/>
            <person name="Riley R."/>
            <person name="Tritt A."/>
            <person name="Adam C."/>
            <person name="Daum C."/>
            <person name="Floudas D."/>
            <person name="Sun H."/>
            <person name="Yadav J.S."/>
            <person name="Pangilinan J."/>
            <person name="Larsson K.H."/>
            <person name="Matsuura K."/>
            <person name="Barry K."/>
            <person name="Labutti K."/>
            <person name="Kuo R."/>
            <person name="Ohm R.A."/>
            <person name="Bhattacharya S.S."/>
            <person name="Shirouzu T."/>
            <person name="Yoshinaga Y."/>
            <person name="Martin F.M."/>
            <person name="Grigoriev I.V."/>
            <person name="Hibbett D.S."/>
        </authorList>
    </citation>
    <scope>NUCLEOTIDE SEQUENCE [LARGE SCALE GENOMIC DNA]</scope>
    <source>
        <strain evidence="2 4">HHB12733</strain>
    </source>
</reference>
<evidence type="ECO:0000313" key="3">
    <source>
        <dbReference type="EMBL" id="KZT50371.1"/>
    </source>
</evidence>
<evidence type="ECO:0000256" key="1">
    <source>
        <dbReference type="SAM" id="MobiDB-lite"/>
    </source>
</evidence>
<dbReference type="EMBL" id="KV424219">
    <property type="protein sequence ID" value="KZT50155.1"/>
    <property type="molecule type" value="Genomic_DNA"/>
</dbReference>
<dbReference type="Proteomes" id="UP000076842">
    <property type="component" value="Unassembled WGS sequence"/>
</dbReference>
<gene>
    <name evidence="3" type="ORF">CALCODRAFT_536816</name>
    <name evidence="2" type="ORF">CALCODRAFT_537834</name>
</gene>
<feature type="region of interest" description="Disordered" evidence="1">
    <location>
        <begin position="260"/>
        <end position="282"/>
    </location>
</feature>